<dbReference type="SMART" id="SM00387">
    <property type="entry name" value="HATPase_c"/>
    <property type="match status" value="1"/>
</dbReference>
<dbReference type="InterPro" id="IPR003594">
    <property type="entry name" value="HATPase_dom"/>
</dbReference>
<keyword evidence="2" id="KW-0812">Transmembrane</keyword>
<organism evidence="4">
    <name type="scientific">hydrothermal vent metagenome</name>
    <dbReference type="NCBI Taxonomy" id="652676"/>
    <lineage>
        <taxon>unclassified sequences</taxon>
        <taxon>metagenomes</taxon>
        <taxon>ecological metagenomes</taxon>
    </lineage>
</organism>
<sequence>MACLTALVVLTGGLFSPILGFYVFHMVFASLLLPRPWAFVAAADAIVMLALGLALAGLWPADIPQALTALGWVITLCATVYVSERIASTLYRRERARLRKNQRLRQLTRMLRTQQAAMIQHEKMAAMGRLAAGVAHEINNPLASMDGALQLMERNPDKPPRASIVSALRDQVRRIQDTVRELTAFAHPDKGLRDEIDLNTVVTSSLKMLHFDHRIRDCRIETDLPDSTGLARLAPRALQQVIMNLVLNALDALAETSDPTITLRTRREGDGCIIEVIDNGCGIPPERLHDIFEPFFTTKPVGAGTGLGLSISQSLITEQGGSIAVASTLGTGTTFTIRIPASG</sequence>
<dbReference type="PANTHER" id="PTHR43065:SF42">
    <property type="entry name" value="TWO-COMPONENT SENSOR PPRA"/>
    <property type="match status" value="1"/>
</dbReference>
<evidence type="ECO:0000256" key="2">
    <source>
        <dbReference type="SAM" id="Phobius"/>
    </source>
</evidence>
<dbReference type="AlphaFoldDB" id="A0A3B1DX05"/>
<dbReference type="InterPro" id="IPR036097">
    <property type="entry name" value="HisK_dim/P_sf"/>
</dbReference>
<keyword evidence="1" id="KW-0597">Phosphoprotein</keyword>
<feature type="transmembrane region" description="Helical" evidence="2">
    <location>
        <begin position="37"/>
        <end position="59"/>
    </location>
</feature>
<dbReference type="SUPFAM" id="SSF47384">
    <property type="entry name" value="Homodimeric domain of signal transducing histidine kinase"/>
    <property type="match status" value="1"/>
</dbReference>
<feature type="transmembrane region" description="Helical" evidence="2">
    <location>
        <begin position="6"/>
        <end position="25"/>
    </location>
</feature>
<evidence type="ECO:0000259" key="3">
    <source>
        <dbReference type="PROSITE" id="PS50109"/>
    </source>
</evidence>
<accession>A0A3B1DX05</accession>
<keyword evidence="4" id="KW-0418">Kinase</keyword>
<dbReference type="SUPFAM" id="SSF55874">
    <property type="entry name" value="ATPase domain of HSP90 chaperone/DNA topoisomerase II/histidine kinase"/>
    <property type="match status" value="1"/>
</dbReference>
<gene>
    <name evidence="4" type="ORF">MNBD_PLANCTO03-1737</name>
</gene>
<protein>
    <submittedName>
        <fullName evidence="4">Signal transduction histidine kinase</fullName>
    </submittedName>
</protein>
<dbReference type="Gene3D" id="1.10.287.130">
    <property type="match status" value="1"/>
</dbReference>
<keyword evidence="2" id="KW-1133">Transmembrane helix</keyword>
<dbReference type="CDD" id="cd00082">
    <property type="entry name" value="HisKA"/>
    <property type="match status" value="1"/>
</dbReference>
<dbReference type="GO" id="GO:0000155">
    <property type="term" value="F:phosphorelay sensor kinase activity"/>
    <property type="evidence" value="ECO:0007669"/>
    <property type="project" value="InterPro"/>
</dbReference>
<evidence type="ECO:0000256" key="1">
    <source>
        <dbReference type="ARBA" id="ARBA00022553"/>
    </source>
</evidence>
<dbReference type="EMBL" id="UOGK01000304">
    <property type="protein sequence ID" value="VAX39920.1"/>
    <property type="molecule type" value="Genomic_DNA"/>
</dbReference>
<evidence type="ECO:0000313" key="4">
    <source>
        <dbReference type="EMBL" id="VAX39920.1"/>
    </source>
</evidence>
<dbReference type="PANTHER" id="PTHR43065">
    <property type="entry name" value="SENSOR HISTIDINE KINASE"/>
    <property type="match status" value="1"/>
</dbReference>
<name>A0A3B1DX05_9ZZZZ</name>
<dbReference type="Pfam" id="PF02518">
    <property type="entry name" value="HATPase_c"/>
    <property type="match status" value="1"/>
</dbReference>
<dbReference type="Gene3D" id="3.30.565.10">
    <property type="entry name" value="Histidine kinase-like ATPase, C-terminal domain"/>
    <property type="match status" value="1"/>
</dbReference>
<keyword evidence="4" id="KW-0808">Transferase</keyword>
<dbReference type="InterPro" id="IPR005467">
    <property type="entry name" value="His_kinase_dom"/>
</dbReference>
<dbReference type="Pfam" id="PF00512">
    <property type="entry name" value="HisKA"/>
    <property type="match status" value="1"/>
</dbReference>
<dbReference type="SMART" id="SM00388">
    <property type="entry name" value="HisKA"/>
    <property type="match status" value="1"/>
</dbReference>
<reference evidence="4" key="1">
    <citation type="submission" date="2018-06" db="EMBL/GenBank/DDBJ databases">
        <authorList>
            <person name="Zhirakovskaya E."/>
        </authorList>
    </citation>
    <scope>NUCLEOTIDE SEQUENCE</scope>
</reference>
<dbReference type="PRINTS" id="PR00344">
    <property type="entry name" value="BCTRLSENSOR"/>
</dbReference>
<dbReference type="InterPro" id="IPR004358">
    <property type="entry name" value="Sig_transdc_His_kin-like_C"/>
</dbReference>
<proteinExistence type="predicted"/>
<feature type="domain" description="Histidine kinase" evidence="3">
    <location>
        <begin position="133"/>
        <end position="343"/>
    </location>
</feature>
<dbReference type="InterPro" id="IPR036890">
    <property type="entry name" value="HATPase_C_sf"/>
</dbReference>
<dbReference type="InterPro" id="IPR003661">
    <property type="entry name" value="HisK_dim/P_dom"/>
</dbReference>
<feature type="transmembrane region" description="Helical" evidence="2">
    <location>
        <begin position="65"/>
        <end position="83"/>
    </location>
</feature>
<dbReference type="PROSITE" id="PS50109">
    <property type="entry name" value="HIS_KIN"/>
    <property type="match status" value="1"/>
</dbReference>
<keyword evidence="2" id="KW-0472">Membrane</keyword>